<evidence type="ECO:0000313" key="2">
    <source>
        <dbReference type="Proteomes" id="UP000216624"/>
    </source>
</evidence>
<gene>
    <name evidence="1" type="ORF">FL82_14780</name>
</gene>
<sequence length="355" mass="42011">MNILLWNSTDFWVPSYVFNDDSYLSWWNLPYFLLVFMAMFTCFWLCFYMTKVVCEVKKFHGNATYLLACMYASWFECFIGTILILPYKYGVIHLAEPGRIIEGFENTENYLRLNELNWKCYPILIASFLEWHYVGIVNSGFSCFLLERTLATVLFNDYESTSRRKLSIFLIVFHQSYAMFIAVMMFFHVFPLKELLGMNAFGLVFLIPCLLFLRYYNFRARTNMRLGKNITKNSLAAKFQTEENLRSIILAFRIFVIMIFFDIAFLVIIFAAMLKVPGAKYYFQAAEHIVFFGPIFLVPAVVSTEKNWRKRFLYYVPVNKIRIRPEKLDTTNYQVSTIAEETTAIHFMQLQNLWV</sequence>
<organism evidence="1 2">
    <name type="scientific">Caenorhabditis remanei</name>
    <name type="common">Caenorhabditis vulgaris</name>
    <dbReference type="NCBI Taxonomy" id="31234"/>
    <lineage>
        <taxon>Eukaryota</taxon>
        <taxon>Metazoa</taxon>
        <taxon>Ecdysozoa</taxon>
        <taxon>Nematoda</taxon>
        <taxon>Chromadorea</taxon>
        <taxon>Rhabditida</taxon>
        <taxon>Rhabditina</taxon>
        <taxon>Rhabditomorpha</taxon>
        <taxon>Rhabditoidea</taxon>
        <taxon>Rhabditidae</taxon>
        <taxon>Peloderinae</taxon>
        <taxon>Caenorhabditis</taxon>
    </lineage>
</organism>
<dbReference type="HOGENOM" id="CLU_063305_1_0_1"/>
<keyword evidence="2" id="KW-1185">Reference proteome</keyword>
<dbReference type="KEGG" id="crq:GCK72_019875"/>
<dbReference type="PANTHER" id="PTHR47631">
    <property type="entry name" value="SERPENTINE RECEPTOR, CLASS E (EPSILON)-RELATED"/>
    <property type="match status" value="1"/>
</dbReference>
<reference evidence="1" key="1">
    <citation type="submission" date="2017-08" db="EMBL/GenBank/DDBJ databases">
        <authorList>
            <person name="de Groot N.N."/>
        </authorList>
    </citation>
    <scope>NUCLEOTIDE SEQUENCE [LARGE SCALE GENOMIC DNA]</scope>
    <source>
        <strain evidence="1">PX439</strain>
    </source>
</reference>
<dbReference type="EMBL" id="NMWX01000123">
    <property type="protein sequence ID" value="OZF84934.1"/>
    <property type="molecule type" value="Genomic_DNA"/>
</dbReference>
<dbReference type="GO" id="GO:0016020">
    <property type="term" value="C:membrane"/>
    <property type="evidence" value="ECO:0007669"/>
    <property type="project" value="UniProtKB-SubCell"/>
</dbReference>
<dbReference type="PANTHER" id="PTHR47631:SF4">
    <property type="entry name" value="SERPENTINE RECEPTOR, CLASS E (EPSILON)"/>
    <property type="match status" value="1"/>
</dbReference>
<feature type="non-terminal residue" evidence="1">
    <location>
        <position position="1"/>
    </location>
</feature>
<proteinExistence type="predicted"/>
<dbReference type="OMA" id="WHYVGIV"/>
<dbReference type="InterPro" id="IPR004151">
    <property type="entry name" value="7TM_GPCR_serpentine_rcpt_Sre"/>
</dbReference>
<dbReference type="Proteomes" id="UP000216624">
    <property type="component" value="Unassembled WGS sequence"/>
</dbReference>
<comment type="caution">
    <text evidence="1">The sequence shown here is derived from an EMBL/GenBank/DDBJ whole genome shotgun (WGS) entry which is preliminary data.</text>
</comment>
<dbReference type="eggNOG" id="ENOG502TG32">
    <property type="taxonomic scope" value="Eukaryota"/>
</dbReference>
<protein>
    <submittedName>
        <fullName evidence="1">Uncharacterized protein</fullName>
    </submittedName>
</protein>
<evidence type="ECO:0000313" key="1">
    <source>
        <dbReference type="EMBL" id="OZF84934.1"/>
    </source>
</evidence>
<dbReference type="Pfam" id="PF03125">
    <property type="entry name" value="Sre"/>
    <property type="match status" value="1"/>
</dbReference>
<dbReference type="CTD" id="9820318"/>
<dbReference type="OrthoDB" id="5795580at2759"/>
<name>A0A260ZHL1_CAERE</name>
<accession>A0A260ZHL1</accession>
<dbReference type="GO" id="GO:0007606">
    <property type="term" value="P:sensory perception of chemical stimulus"/>
    <property type="evidence" value="ECO:0007669"/>
    <property type="project" value="InterPro"/>
</dbReference>